<evidence type="ECO:0000313" key="1">
    <source>
        <dbReference type="EMBL" id="MBB3918719.1"/>
    </source>
</evidence>
<name>A0A7W6BGQ2_9HYPH</name>
<sequence length="92" mass="9982">MTDIHMIMSTIGIAELNFCYSGATLAGTLHFLGETDALAIILLCSCGTPPGDRHEPQLRNSSTHQADRYSEAIPKPLLSGMRKSHLISPIFV</sequence>
<dbReference type="AlphaFoldDB" id="A0A7W6BGQ2"/>
<protein>
    <submittedName>
        <fullName evidence="1">Uncharacterized protein</fullName>
    </submittedName>
</protein>
<dbReference type="RefSeq" id="WP_183605194.1">
    <property type="nucleotide sequence ID" value="NZ_JACIDG010000020.1"/>
</dbReference>
<reference evidence="1 2" key="1">
    <citation type="submission" date="2020-08" db="EMBL/GenBank/DDBJ databases">
        <title>Genomic Encyclopedia of Type Strains, Phase IV (KMG-IV): sequencing the most valuable type-strain genomes for metagenomic binning, comparative biology and taxonomic classification.</title>
        <authorList>
            <person name="Goeker M."/>
        </authorList>
    </citation>
    <scope>NUCLEOTIDE SEQUENCE [LARGE SCALE GENOMIC DNA]</scope>
    <source>
        <strain evidence="1 2">DSM 19331</strain>
    </source>
</reference>
<organism evidence="1 2">
    <name type="scientific">Rhizobium fabae</name>
    <dbReference type="NCBI Taxonomy" id="573179"/>
    <lineage>
        <taxon>Bacteria</taxon>
        <taxon>Pseudomonadati</taxon>
        <taxon>Pseudomonadota</taxon>
        <taxon>Alphaproteobacteria</taxon>
        <taxon>Hyphomicrobiales</taxon>
        <taxon>Rhizobiaceae</taxon>
        <taxon>Rhizobium/Agrobacterium group</taxon>
        <taxon>Rhizobium</taxon>
    </lineage>
</organism>
<proteinExistence type="predicted"/>
<gene>
    <name evidence="1" type="ORF">GGQ65_006059</name>
</gene>
<dbReference type="Proteomes" id="UP000545490">
    <property type="component" value="Unassembled WGS sequence"/>
</dbReference>
<accession>A0A7W6BGQ2</accession>
<evidence type="ECO:0000313" key="2">
    <source>
        <dbReference type="Proteomes" id="UP000545490"/>
    </source>
</evidence>
<dbReference type="EMBL" id="JACIDG010000020">
    <property type="protein sequence ID" value="MBB3918719.1"/>
    <property type="molecule type" value="Genomic_DNA"/>
</dbReference>
<comment type="caution">
    <text evidence="1">The sequence shown here is derived from an EMBL/GenBank/DDBJ whole genome shotgun (WGS) entry which is preliminary data.</text>
</comment>